<comment type="caution">
    <text evidence="2">The sequence shown here is derived from an EMBL/GenBank/DDBJ whole genome shotgun (WGS) entry which is preliminary data.</text>
</comment>
<evidence type="ECO:0000256" key="1">
    <source>
        <dbReference type="SAM" id="MobiDB-lite"/>
    </source>
</evidence>
<keyword evidence="3" id="KW-1185">Reference proteome</keyword>
<dbReference type="Proteomes" id="UP000288096">
    <property type="component" value="Unassembled WGS sequence"/>
</dbReference>
<dbReference type="EMBL" id="BEXT01000001">
    <property type="protein sequence ID" value="GBC61720.1"/>
    <property type="molecule type" value="Genomic_DNA"/>
</dbReference>
<evidence type="ECO:0000313" key="3">
    <source>
        <dbReference type="Proteomes" id="UP000288096"/>
    </source>
</evidence>
<sequence>MQQPPQRVLRLSYAGVAGLLRRVCGDRVLSGAGIREIVAGKSSEPNRAIRIEVADLLSGRNPSVFPGTNAEVAVYERKTGETLISDDGIQVREQKAVRQKAADRSPDDITEGKGRKERVNTNVVIPEKTGRRFCLYDGSER</sequence>
<dbReference type="AlphaFoldDB" id="A0A401FXM4"/>
<protein>
    <submittedName>
        <fullName evidence="2">Uncharacterized protein</fullName>
    </submittedName>
</protein>
<gene>
    <name evidence="2" type="ORF">DENIS_2682</name>
</gene>
<organism evidence="2 3">
    <name type="scientific">Desulfonema ishimotonii</name>
    <dbReference type="NCBI Taxonomy" id="45657"/>
    <lineage>
        <taxon>Bacteria</taxon>
        <taxon>Pseudomonadati</taxon>
        <taxon>Thermodesulfobacteriota</taxon>
        <taxon>Desulfobacteria</taxon>
        <taxon>Desulfobacterales</taxon>
        <taxon>Desulfococcaceae</taxon>
        <taxon>Desulfonema</taxon>
    </lineage>
</organism>
<reference evidence="3" key="2">
    <citation type="submission" date="2019-01" db="EMBL/GenBank/DDBJ databases">
        <title>Genome sequence of Desulfonema ishimotonii strain Tokyo 01.</title>
        <authorList>
            <person name="Fukui M."/>
        </authorList>
    </citation>
    <scope>NUCLEOTIDE SEQUENCE [LARGE SCALE GENOMIC DNA]</scope>
    <source>
        <strain evidence="3">Tokyo 01</strain>
    </source>
</reference>
<name>A0A401FXM4_9BACT</name>
<reference evidence="3" key="1">
    <citation type="submission" date="2017-11" db="EMBL/GenBank/DDBJ databases">
        <authorList>
            <person name="Watanabe M."/>
            <person name="Kojima H."/>
        </authorList>
    </citation>
    <scope>NUCLEOTIDE SEQUENCE [LARGE SCALE GENOMIC DNA]</scope>
    <source>
        <strain evidence="3">Tokyo 01</strain>
    </source>
</reference>
<evidence type="ECO:0000313" key="2">
    <source>
        <dbReference type="EMBL" id="GBC61720.1"/>
    </source>
</evidence>
<feature type="region of interest" description="Disordered" evidence="1">
    <location>
        <begin position="96"/>
        <end position="118"/>
    </location>
</feature>
<accession>A0A401FXM4</accession>
<proteinExistence type="predicted"/>